<dbReference type="EMBL" id="CP041372">
    <property type="protein sequence ID" value="QKS72468.1"/>
    <property type="molecule type" value="Genomic_DNA"/>
</dbReference>
<keyword evidence="7 9" id="KW-0784">Thiamine biosynthesis</keyword>
<sequence length="228" mass="26258">MNFSDQLRQEAAPIFDAIMEHPFVRGIANGDVPKEALIHYVKQDFEYLTTFCRIYGLAISKCENREDMIFFRDQISFVLNDEIHPHNNFCEVAGVSYEDLQKAALAPTAHHYTRHMLQAATTGSLGETLAALAPCPWTYWEIGRNLMNEINPTTDHPFYDWITFYGDKDVSLITETFKQKIDACAEAAGPAERSRMMEHFLISTQLEHQFWTMAFEQEKWPVPEGVLK</sequence>
<dbReference type="NCBIfam" id="TIGR04306">
    <property type="entry name" value="salvage_TenA"/>
    <property type="match status" value="1"/>
</dbReference>
<comment type="subunit">
    <text evidence="4">Homotetramer.</text>
</comment>
<evidence type="ECO:0000256" key="3">
    <source>
        <dbReference type="ARBA" id="ARBA00010264"/>
    </source>
</evidence>
<keyword evidence="9" id="KW-0378">Hydrolase</keyword>
<dbReference type="RefSeq" id="WP_176010445.1">
    <property type="nucleotide sequence ID" value="NZ_CP041372.2"/>
</dbReference>
<dbReference type="Proteomes" id="UP000318138">
    <property type="component" value="Chromosome"/>
</dbReference>
<dbReference type="PANTHER" id="PTHR43198:SF2">
    <property type="entry name" value="SI:CH1073-67J19.1-RELATED"/>
    <property type="match status" value="1"/>
</dbReference>
<dbReference type="KEGG" id="psua:FLK61_38235"/>
<evidence type="ECO:0000256" key="6">
    <source>
        <dbReference type="ARBA" id="ARBA00013647"/>
    </source>
</evidence>
<dbReference type="InterPro" id="IPR027574">
    <property type="entry name" value="Thiaminase_II"/>
</dbReference>
<comment type="similarity">
    <text evidence="3 9">Belongs to the TenA family.</text>
</comment>
<dbReference type="AlphaFoldDB" id="A0A859FI00"/>
<dbReference type="PANTHER" id="PTHR43198">
    <property type="entry name" value="BIFUNCTIONAL TH2 PROTEIN"/>
    <property type="match status" value="1"/>
</dbReference>
<evidence type="ECO:0000256" key="9">
    <source>
        <dbReference type="RuleBase" id="RU363093"/>
    </source>
</evidence>
<reference evidence="12" key="1">
    <citation type="submission" date="2019-07" db="EMBL/GenBank/DDBJ databases">
        <title>Bacillus alkalisoli sp. nov. isolated from saline soil.</title>
        <authorList>
            <person name="Sun J.-Q."/>
            <person name="Xu L."/>
        </authorList>
    </citation>
    <scope>NUCLEOTIDE SEQUENCE [LARGE SCALE GENOMIC DNA]</scope>
    <source>
        <strain evidence="12">M4U3P1</strain>
    </source>
</reference>
<dbReference type="GO" id="GO:0050334">
    <property type="term" value="F:thiaminase activity"/>
    <property type="evidence" value="ECO:0007669"/>
    <property type="project" value="UniProtKB-EC"/>
</dbReference>
<feature type="domain" description="Thiaminase-2/PQQC" evidence="10">
    <location>
        <begin position="9"/>
        <end position="216"/>
    </location>
</feature>
<evidence type="ECO:0000256" key="5">
    <source>
        <dbReference type="ARBA" id="ARBA00012684"/>
    </source>
</evidence>
<evidence type="ECO:0000256" key="2">
    <source>
        <dbReference type="ARBA" id="ARBA00004948"/>
    </source>
</evidence>
<comment type="catalytic activity">
    <reaction evidence="8 9">
        <text>thiamine + H2O = 5-(2-hydroxyethyl)-4-methylthiazole + 4-amino-5-hydroxymethyl-2-methylpyrimidine + H(+)</text>
        <dbReference type="Rhea" id="RHEA:17509"/>
        <dbReference type="ChEBI" id="CHEBI:15377"/>
        <dbReference type="ChEBI" id="CHEBI:15378"/>
        <dbReference type="ChEBI" id="CHEBI:16892"/>
        <dbReference type="ChEBI" id="CHEBI:17957"/>
        <dbReference type="ChEBI" id="CHEBI:18385"/>
        <dbReference type="EC" id="3.5.99.2"/>
    </reaction>
</comment>
<evidence type="ECO:0000313" key="11">
    <source>
        <dbReference type="EMBL" id="QKS72468.1"/>
    </source>
</evidence>
<dbReference type="Pfam" id="PF03070">
    <property type="entry name" value="TENA_THI-4"/>
    <property type="match status" value="1"/>
</dbReference>
<evidence type="ECO:0000256" key="7">
    <source>
        <dbReference type="ARBA" id="ARBA00022977"/>
    </source>
</evidence>
<evidence type="ECO:0000259" key="10">
    <source>
        <dbReference type="Pfam" id="PF03070"/>
    </source>
</evidence>
<evidence type="ECO:0000313" key="12">
    <source>
        <dbReference type="Proteomes" id="UP000318138"/>
    </source>
</evidence>
<gene>
    <name evidence="11" type="primary">tenA</name>
    <name evidence="11" type="ORF">FLK61_38235</name>
</gene>
<dbReference type="UniPathway" id="UPA00060"/>
<dbReference type="SUPFAM" id="SSF48613">
    <property type="entry name" value="Heme oxygenase-like"/>
    <property type="match status" value="1"/>
</dbReference>
<name>A0A859FI00_9BACI</name>
<dbReference type="CDD" id="cd19360">
    <property type="entry name" value="TenA_C_SaTenA-like"/>
    <property type="match status" value="1"/>
</dbReference>
<dbReference type="InterPro" id="IPR016084">
    <property type="entry name" value="Haem_Oase-like_multi-hlx"/>
</dbReference>
<protein>
    <recommendedName>
        <fullName evidence="6 9">Aminopyrimidine aminohydrolase</fullName>
        <ecNumber evidence="5 9">3.5.99.2</ecNumber>
    </recommendedName>
</protein>
<evidence type="ECO:0000256" key="8">
    <source>
        <dbReference type="ARBA" id="ARBA00048337"/>
    </source>
</evidence>
<dbReference type="EC" id="3.5.99.2" evidence="5 9"/>
<dbReference type="Gene3D" id="1.20.910.10">
    <property type="entry name" value="Heme oxygenase-like"/>
    <property type="match status" value="1"/>
</dbReference>
<dbReference type="InterPro" id="IPR004305">
    <property type="entry name" value="Thiaminase-2/PQQC"/>
</dbReference>
<evidence type="ECO:0000256" key="4">
    <source>
        <dbReference type="ARBA" id="ARBA00011881"/>
    </source>
</evidence>
<organism evidence="11 12">
    <name type="scientific">Paenalkalicoccus suaedae</name>
    <dbReference type="NCBI Taxonomy" id="2592382"/>
    <lineage>
        <taxon>Bacteria</taxon>
        <taxon>Bacillati</taxon>
        <taxon>Bacillota</taxon>
        <taxon>Bacilli</taxon>
        <taxon>Bacillales</taxon>
        <taxon>Bacillaceae</taxon>
        <taxon>Paenalkalicoccus</taxon>
    </lineage>
</organism>
<proteinExistence type="inferred from homology"/>
<comment type="pathway">
    <text evidence="2 9">Cofactor biosynthesis; thiamine diphosphate biosynthesis.</text>
</comment>
<comment type="catalytic activity">
    <reaction evidence="1 9">
        <text>4-amino-5-aminomethyl-2-methylpyrimidine + H2O = 4-amino-5-hydroxymethyl-2-methylpyrimidine + NH4(+)</text>
        <dbReference type="Rhea" id="RHEA:31799"/>
        <dbReference type="ChEBI" id="CHEBI:15377"/>
        <dbReference type="ChEBI" id="CHEBI:16892"/>
        <dbReference type="ChEBI" id="CHEBI:28938"/>
        <dbReference type="ChEBI" id="CHEBI:63416"/>
        <dbReference type="EC" id="3.5.99.2"/>
    </reaction>
</comment>
<dbReference type="InterPro" id="IPR050967">
    <property type="entry name" value="Thiamine_Salvage_TenA"/>
</dbReference>
<comment type="function">
    <text evidence="9">Catalyzes an amino-pyrimidine hydrolysis reaction at the C5' of the pyrimidine moiety of thiamine compounds, a reaction that is part of a thiamine salvage pathway.</text>
</comment>
<dbReference type="GO" id="GO:0009229">
    <property type="term" value="P:thiamine diphosphate biosynthetic process"/>
    <property type="evidence" value="ECO:0007669"/>
    <property type="project" value="UniProtKB-UniPathway"/>
</dbReference>
<dbReference type="GO" id="GO:0009228">
    <property type="term" value="P:thiamine biosynthetic process"/>
    <property type="evidence" value="ECO:0007669"/>
    <property type="project" value="UniProtKB-KW"/>
</dbReference>
<evidence type="ECO:0000256" key="1">
    <source>
        <dbReference type="ARBA" id="ARBA00001881"/>
    </source>
</evidence>
<dbReference type="GO" id="GO:0005829">
    <property type="term" value="C:cytosol"/>
    <property type="evidence" value="ECO:0007669"/>
    <property type="project" value="TreeGrafter"/>
</dbReference>
<keyword evidence="12" id="KW-1185">Reference proteome</keyword>
<accession>A0A859FI00</accession>